<gene>
    <name evidence="2" type="ORF">FCI23_53740</name>
</gene>
<dbReference type="RefSeq" id="WP_136731478.1">
    <property type="nucleotide sequence ID" value="NZ_SUMC01000223.1"/>
</dbReference>
<evidence type="ECO:0000259" key="1">
    <source>
        <dbReference type="PROSITE" id="PS50943"/>
    </source>
</evidence>
<protein>
    <submittedName>
        <fullName evidence="2">Helix-turn-helix transcriptional regulator</fullName>
    </submittedName>
</protein>
<dbReference type="Proteomes" id="UP000305778">
    <property type="component" value="Unassembled WGS sequence"/>
</dbReference>
<dbReference type="Pfam" id="PF01381">
    <property type="entry name" value="HTH_3"/>
    <property type="match status" value="1"/>
</dbReference>
<dbReference type="PROSITE" id="PS50943">
    <property type="entry name" value="HTH_CROC1"/>
    <property type="match status" value="1"/>
</dbReference>
<dbReference type="Gene3D" id="1.10.260.40">
    <property type="entry name" value="lambda repressor-like DNA-binding domains"/>
    <property type="match status" value="1"/>
</dbReference>
<dbReference type="SUPFAM" id="SSF47413">
    <property type="entry name" value="lambda repressor-like DNA-binding domains"/>
    <property type="match status" value="1"/>
</dbReference>
<evidence type="ECO:0000313" key="3">
    <source>
        <dbReference type="Proteomes" id="UP000305778"/>
    </source>
</evidence>
<dbReference type="InterPro" id="IPR010982">
    <property type="entry name" value="Lambda_DNA-bd_dom_sf"/>
</dbReference>
<evidence type="ECO:0000313" key="2">
    <source>
        <dbReference type="EMBL" id="TJZ94435.1"/>
    </source>
</evidence>
<dbReference type="SMART" id="SM00530">
    <property type="entry name" value="HTH_XRE"/>
    <property type="match status" value="1"/>
</dbReference>
<dbReference type="AlphaFoldDB" id="A0A4U0RGB3"/>
<accession>A0A4U0RGB3</accession>
<comment type="caution">
    <text evidence="2">The sequence shown here is derived from an EMBL/GenBank/DDBJ whole genome shotgun (WGS) entry which is preliminary data.</text>
</comment>
<dbReference type="GO" id="GO:0003677">
    <property type="term" value="F:DNA binding"/>
    <property type="evidence" value="ECO:0007669"/>
    <property type="project" value="InterPro"/>
</dbReference>
<name>A0A4U0RGB3_9ACTN</name>
<keyword evidence="3" id="KW-1185">Reference proteome</keyword>
<dbReference type="EMBL" id="SUMC01000223">
    <property type="protein sequence ID" value="TJZ94435.1"/>
    <property type="molecule type" value="Genomic_DNA"/>
</dbReference>
<dbReference type="OrthoDB" id="3210663at2"/>
<proteinExistence type="predicted"/>
<dbReference type="CDD" id="cd00093">
    <property type="entry name" value="HTH_XRE"/>
    <property type="match status" value="1"/>
</dbReference>
<feature type="domain" description="HTH cro/C1-type" evidence="1">
    <location>
        <begin position="10"/>
        <end position="63"/>
    </location>
</feature>
<reference evidence="2 3" key="1">
    <citation type="submission" date="2019-04" db="EMBL/GenBank/DDBJ databases">
        <title>Streptomyces oryziradicis sp. nov., a novel actinomycete isolated from rhizosphere soil of rice (Oryza sativa L.).</title>
        <authorList>
            <person name="Li C."/>
        </authorList>
    </citation>
    <scope>NUCLEOTIDE SEQUENCE [LARGE SCALE GENOMIC DNA]</scope>
    <source>
        <strain evidence="2 3">NEAU-C40</strain>
    </source>
</reference>
<sequence>MPAPFPGDRLKEARRRRGLTQEALAERANLSVGVIKKLERGGTGRLETYHVLARALKVRTSALLEPAGPHETRRSDDDNILEKPCSVPVSAYVTRHNVQSRTC</sequence>
<dbReference type="InterPro" id="IPR001387">
    <property type="entry name" value="Cro/C1-type_HTH"/>
</dbReference>
<organism evidence="2 3">
    <name type="scientific">Actinacidiphila oryziradicis</name>
    <dbReference type="NCBI Taxonomy" id="2571141"/>
    <lineage>
        <taxon>Bacteria</taxon>
        <taxon>Bacillati</taxon>
        <taxon>Actinomycetota</taxon>
        <taxon>Actinomycetes</taxon>
        <taxon>Kitasatosporales</taxon>
        <taxon>Streptomycetaceae</taxon>
        <taxon>Actinacidiphila</taxon>
    </lineage>
</organism>